<proteinExistence type="predicted"/>
<name>A0A094L9I6_9GAMM</name>
<sequence>MIDLTSSPRTQTGYLLWELVITLLVIGGLVAAVYPNLRHLEPLAAPATDPDRLAEMQLQLRLAQQRRVQLLLLQY</sequence>
<reference evidence="2 3" key="1">
    <citation type="submission" date="2014-06" db="EMBL/GenBank/DDBJ databases">
        <title>The draft genome sequence of Idiomarina salinarum ISL-52.</title>
        <authorList>
            <person name="Du J."/>
            <person name="Shao Z."/>
        </authorList>
    </citation>
    <scope>NUCLEOTIDE SEQUENCE [LARGE SCALE GENOMIC DNA]</scope>
    <source>
        <strain evidence="2 3">ISL-52</strain>
    </source>
</reference>
<dbReference type="AlphaFoldDB" id="A0A094L9I6"/>
<comment type="caution">
    <text evidence="2">The sequence shown here is derived from an EMBL/GenBank/DDBJ whole genome shotgun (WGS) entry which is preliminary data.</text>
</comment>
<keyword evidence="1" id="KW-1133">Transmembrane helix</keyword>
<dbReference type="EMBL" id="JPER01000001">
    <property type="protein sequence ID" value="KFZ31488.1"/>
    <property type="molecule type" value="Genomic_DNA"/>
</dbReference>
<accession>A0A094L9I6</accession>
<keyword evidence="1" id="KW-0812">Transmembrane</keyword>
<evidence type="ECO:0000313" key="3">
    <source>
        <dbReference type="Proteomes" id="UP000054363"/>
    </source>
</evidence>
<evidence type="ECO:0000256" key="1">
    <source>
        <dbReference type="SAM" id="Phobius"/>
    </source>
</evidence>
<dbReference type="Proteomes" id="UP000054363">
    <property type="component" value="Unassembled WGS sequence"/>
</dbReference>
<organism evidence="2 3">
    <name type="scientific">Pseudidiomarina salinarum</name>
    <dbReference type="NCBI Taxonomy" id="435908"/>
    <lineage>
        <taxon>Bacteria</taxon>
        <taxon>Pseudomonadati</taxon>
        <taxon>Pseudomonadota</taxon>
        <taxon>Gammaproteobacteria</taxon>
        <taxon>Alteromonadales</taxon>
        <taxon>Idiomarinaceae</taxon>
        <taxon>Pseudidiomarina</taxon>
    </lineage>
</organism>
<feature type="transmembrane region" description="Helical" evidence="1">
    <location>
        <begin position="14"/>
        <end position="34"/>
    </location>
</feature>
<keyword evidence="1" id="KW-0472">Membrane</keyword>
<evidence type="ECO:0000313" key="2">
    <source>
        <dbReference type="EMBL" id="KFZ31488.1"/>
    </source>
</evidence>
<protein>
    <submittedName>
        <fullName evidence="2">Uncharacterized protein</fullName>
    </submittedName>
</protein>
<keyword evidence="3" id="KW-1185">Reference proteome</keyword>
<dbReference type="STRING" id="435908.IDSA_01875"/>
<gene>
    <name evidence="2" type="ORF">IDSA_01875</name>
</gene>
<dbReference type="RefSeq" id="WP_034773809.1">
    <property type="nucleotide sequence ID" value="NZ_JPER01000001.1"/>
</dbReference>